<evidence type="ECO:0000313" key="4">
    <source>
        <dbReference type="EMBL" id="BCE91892.1"/>
    </source>
</evidence>
<gene>
    <name evidence="4" type="ORF">XF10B_46900</name>
    <name evidence="2" type="ORF">XF1B_47920</name>
    <name evidence="3" type="ORF">XF4B_47250</name>
</gene>
<sequence>MKRAIVIIAALLLAGCDEGNSSLPLPRSVCTQVTGVYSCGRGGTCQQCGNWEIGCPKPLELREMTGSNGPYLACRLQKERSNASTVPPNASPVLQGKS</sequence>
<accession>A0A809X7E6</accession>
<dbReference type="AlphaFoldDB" id="A0A809X7E6"/>
<evidence type="ECO:0000313" key="2">
    <source>
        <dbReference type="EMBL" id="BCE22111.1"/>
    </source>
</evidence>
<dbReference type="EMBL" id="AP023094">
    <property type="protein sequence ID" value="BCE48376.1"/>
    <property type="molecule type" value="Genomic_DNA"/>
</dbReference>
<proteinExistence type="predicted"/>
<evidence type="ECO:0008006" key="5">
    <source>
        <dbReference type="Google" id="ProtNLM"/>
    </source>
</evidence>
<reference evidence="3" key="3">
    <citation type="submission" date="2020-05" db="EMBL/GenBank/DDBJ databases">
        <title>Complete genome sequence of Bradyrhizobium diazoefficiens XF4 isolated from soybean nodule.</title>
        <authorList>
            <person name="Noda R."/>
            <person name="Kakizaki K."/>
            <person name="Minamisawa K."/>
        </authorList>
    </citation>
    <scope>NUCLEOTIDE SEQUENCE</scope>
    <source>
        <strain evidence="3">XF4</strain>
    </source>
</reference>
<dbReference type="EMBL" id="AP023091">
    <property type="protein sequence ID" value="BCE22111.1"/>
    <property type="molecule type" value="Genomic_DNA"/>
</dbReference>
<dbReference type="PROSITE" id="PS51257">
    <property type="entry name" value="PROKAR_LIPOPROTEIN"/>
    <property type="match status" value="1"/>
</dbReference>
<reference evidence="2" key="1">
    <citation type="submission" date="2020-05" db="EMBL/GenBank/DDBJ databases">
        <title>Complete genome sequence of Bradyrhizobium diazoefficiens XF1 isolated from soybean nodule.</title>
        <authorList>
            <person name="Noda R."/>
            <person name="Kakizaki K."/>
            <person name="Minamisawa K."/>
        </authorList>
    </citation>
    <scope>NUCLEOTIDE SEQUENCE</scope>
    <source>
        <strain evidence="2">XF1</strain>
    </source>
</reference>
<protein>
    <recommendedName>
        <fullName evidence="5">Lipoprotein</fullName>
    </recommendedName>
</protein>
<dbReference type="EMBL" id="AP023099">
    <property type="protein sequence ID" value="BCE91892.1"/>
    <property type="molecule type" value="Genomic_DNA"/>
</dbReference>
<organism evidence="2">
    <name type="scientific">Bradyrhizobium diazoefficiens</name>
    <dbReference type="NCBI Taxonomy" id="1355477"/>
    <lineage>
        <taxon>Bacteria</taxon>
        <taxon>Pseudomonadati</taxon>
        <taxon>Pseudomonadota</taxon>
        <taxon>Alphaproteobacteria</taxon>
        <taxon>Hyphomicrobiales</taxon>
        <taxon>Nitrobacteraceae</taxon>
        <taxon>Bradyrhizobium</taxon>
    </lineage>
</organism>
<reference evidence="4" key="2">
    <citation type="submission" date="2020-05" db="EMBL/GenBank/DDBJ databases">
        <title>Complete genome sequence of Bradyrhizobium diazoefficiens XF10 isolated from soybean nodule.</title>
        <authorList>
            <person name="Noda R."/>
            <person name="Kakizaki K."/>
            <person name="Minamisawa K."/>
        </authorList>
    </citation>
    <scope>NUCLEOTIDE SEQUENCE</scope>
    <source>
        <strain evidence="4">XF10</strain>
    </source>
</reference>
<evidence type="ECO:0000256" key="1">
    <source>
        <dbReference type="SAM" id="MobiDB-lite"/>
    </source>
</evidence>
<feature type="region of interest" description="Disordered" evidence="1">
    <location>
        <begin position="79"/>
        <end position="98"/>
    </location>
</feature>
<evidence type="ECO:0000313" key="3">
    <source>
        <dbReference type="EMBL" id="BCE48376.1"/>
    </source>
</evidence>
<name>A0A809X7E6_9BRAD</name>